<dbReference type="InterPro" id="IPR007197">
    <property type="entry name" value="rSAM"/>
</dbReference>
<keyword evidence="2" id="KW-0949">S-adenosyl-L-methionine</keyword>
<dbReference type="InterPro" id="IPR023867">
    <property type="entry name" value="Sulphatase_maturase_rSAM"/>
</dbReference>
<keyword evidence="4" id="KW-0408">Iron</keyword>
<keyword evidence="5" id="KW-0411">Iron-sulfur</keyword>
<dbReference type="NCBIfam" id="TIGR04085">
    <property type="entry name" value="rSAM_more_4Fe4S"/>
    <property type="match status" value="1"/>
</dbReference>
<dbReference type="RefSeq" id="WP_074717912.1">
    <property type="nucleotide sequence ID" value="NZ_FNWV01000009.1"/>
</dbReference>
<dbReference type="Gene3D" id="3.20.20.70">
    <property type="entry name" value="Aldolase class I"/>
    <property type="match status" value="1"/>
</dbReference>
<dbReference type="SFLD" id="SFLDG01386">
    <property type="entry name" value="main_SPASM_domain-containing"/>
    <property type="match status" value="1"/>
</dbReference>
<accession>A0A1H6KIY8</accession>
<gene>
    <name evidence="7" type="ORF">SAMN02910265_02495</name>
</gene>
<reference evidence="7 8" key="1">
    <citation type="submission" date="2016-10" db="EMBL/GenBank/DDBJ databases">
        <authorList>
            <person name="de Groot N.N."/>
        </authorList>
    </citation>
    <scope>NUCLEOTIDE SEQUENCE [LARGE SCALE GENOMIC DNA]</scope>
    <source>
        <strain evidence="7 8">YAD2003</strain>
    </source>
</reference>
<name>A0A1H6KIY8_RUMFL</name>
<evidence type="ECO:0000256" key="5">
    <source>
        <dbReference type="ARBA" id="ARBA00023014"/>
    </source>
</evidence>
<dbReference type="CDD" id="cd01335">
    <property type="entry name" value="Radical_SAM"/>
    <property type="match status" value="1"/>
</dbReference>
<evidence type="ECO:0000259" key="6">
    <source>
        <dbReference type="PROSITE" id="PS51918"/>
    </source>
</evidence>
<evidence type="ECO:0000256" key="1">
    <source>
        <dbReference type="ARBA" id="ARBA00001966"/>
    </source>
</evidence>
<dbReference type="GO" id="GO:0046872">
    <property type="term" value="F:metal ion binding"/>
    <property type="evidence" value="ECO:0007669"/>
    <property type="project" value="UniProtKB-KW"/>
</dbReference>
<feature type="domain" description="Radical SAM core" evidence="6">
    <location>
        <begin position="1"/>
        <end position="210"/>
    </location>
</feature>
<evidence type="ECO:0000256" key="4">
    <source>
        <dbReference type="ARBA" id="ARBA00023004"/>
    </source>
</evidence>
<dbReference type="InterPro" id="IPR058240">
    <property type="entry name" value="rSAM_sf"/>
</dbReference>
<dbReference type="InterPro" id="IPR023885">
    <property type="entry name" value="4Fe4S-binding_SPASM_dom"/>
</dbReference>
<dbReference type="PANTHER" id="PTHR43273:SF8">
    <property type="entry name" value="RADICAL SAM DOMAIN PROTEIN"/>
    <property type="match status" value="1"/>
</dbReference>
<dbReference type="GO" id="GO:0051536">
    <property type="term" value="F:iron-sulfur cluster binding"/>
    <property type="evidence" value="ECO:0007669"/>
    <property type="project" value="UniProtKB-KW"/>
</dbReference>
<keyword evidence="3" id="KW-0479">Metal-binding</keyword>
<organism evidence="7 8">
    <name type="scientific">Ruminococcus flavefaciens</name>
    <dbReference type="NCBI Taxonomy" id="1265"/>
    <lineage>
        <taxon>Bacteria</taxon>
        <taxon>Bacillati</taxon>
        <taxon>Bacillota</taxon>
        <taxon>Clostridia</taxon>
        <taxon>Eubacteriales</taxon>
        <taxon>Oscillospiraceae</taxon>
        <taxon>Ruminococcus</taxon>
    </lineage>
</organism>
<protein>
    <submittedName>
        <fullName evidence="7">Radical SAM additional 4Fe4S-binding SPASM domain-containing protein</fullName>
    </submittedName>
</protein>
<sequence>MDYTISITNKCNLKCSYCYERHLNTEYGCITEEMRDKIADYIKRQGNAETVYLFGGEPLLYKDTVKYYCENIDAEQIVITTNGTLLNEEFIKWCIDRKNVVINMSHDGKECTERGVDTAVLDANLKILLKYQPDTLVQLVYTEQTLPKLYDNIMYLKELGVKKVSATMDAFLMPEDLDSFGDIMREQWRKIGEIKELFVYELAAKKNSIKEHKPSICEICRKKVFINWDGSFYPCVQFQNIPEYRCGDVYVGIEAEKARKAHPDYSMLSERCKGCEIAMYCRNSCACRKMATTGTVRDISEAACMEEQVQILTALEILSKENGGNKQ</sequence>
<dbReference type="EMBL" id="FNWV01000009">
    <property type="protein sequence ID" value="SEH75215.1"/>
    <property type="molecule type" value="Genomic_DNA"/>
</dbReference>
<dbReference type="SUPFAM" id="SSF102114">
    <property type="entry name" value="Radical SAM enzymes"/>
    <property type="match status" value="1"/>
</dbReference>
<evidence type="ECO:0000313" key="7">
    <source>
        <dbReference type="EMBL" id="SEH75215.1"/>
    </source>
</evidence>
<dbReference type="Pfam" id="PF04055">
    <property type="entry name" value="Radical_SAM"/>
    <property type="match status" value="1"/>
</dbReference>
<evidence type="ECO:0000256" key="2">
    <source>
        <dbReference type="ARBA" id="ARBA00022691"/>
    </source>
</evidence>
<comment type="cofactor">
    <cofactor evidence="1">
        <name>[4Fe-4S] cluster</name>
        <dbReference type="ChEBI" id="CHEBI:49883"/>
    </cofactor>
</comment>
<dbReference type="PANTHER" id="PTHR43273">
    <property type="entry name" value="ANAEROBIC SULFATASE-MATURATING ENZYME HOMOLOG ASLB-RELATED"/>
    <property type="match status" value="1"/>
</dbReference>
<evidence type="ECO:0000256" key="3">
    <source>
        <dbReference type="ARBA" id="ARBA00022723"/>
    </source>
</evidence>
<dbReference type="InterPro" id="IPR013785">
    <property type="entry name" value="Aldolase_TIM"/>
</dbReference>
<dbReference type="SFLD" id="SFLDG01384">
    <property type="entry name" value="thioether_bond_formation_requi"/>
    <property type="match status" value="1"/>
</dbReference>
<dbReference type="AlphaFoldDB" id="A0A1H6KIY8"/>
<evidence type="ECO:0000313" key="8">
    <source>
        <dbReference type="Proteomes" id="UP000183190"/>
    </source>
</evidence>
<dbReference type="SFLD" id="SFLDG01067">
    <property type="entry name" value="SPASM/twitch_domain_containing"/>
    <property type="match status" value="1"/>
</dbReference>
<dbReference type="Proteomes" id="UP000183190">
    <property type="component" value="Unassembled WGS sequence"/>
</dbReference>
<proteinExistence type="predicted"/>
<dbReference type="GO" id="GO:0016491">
    <property type="term" value="F:oxidoreductase activity"/>
    <property type="evidence" value="ECO:0007669"/>
    <property type="project" value="InterPro"/>
</dbReference>
<dbReference type="SFLD" id="SFLDS00029">
    <property type="entry name" value="Radical_SAM"/>
    <property type="match status" value="1"/>
</dbReference>
<dbReference type="PROSITE" id="PS51918">
    <property type="entry name" value="RADICAL_SAM"/>
    <property type="match status" value="1"/>
</dbReference>
<dbReference type="OrthoDB" id="9808591at2"/>